<accession>A0A1I0PUE0</accession>
<reference evidence="1 2" key="1">
    <citation type="submission" date="2016-10" db="EMBL/GenBank/DDBJ databases">
        <authorList>
            <person name="de Groot N.N."/>
        </authorList>
    </citation>
    <scope>NUCLEOTIDE SEQUENCE [LARGE SCALE GENOMIC DNA]</scope>
    <source>
        <strain evidence="1 2">DSM 17925</strain>
    </source>
</reference>
<gene>
    <name evidence="1" type="ORF">SAMN04488515_1435</name>
</gene>
<dbReference type="Proteomes" id="UP000199167">
    <property type="component" value="Unassembled WGS sequence"/>
</dbReference>
<protein>
    <submittedName>
        <fullName evidence="1">Uncharacterized protein</fullName>
    </submittedName>
</protein>
<sequence>MRTRNGVCSRIHFGSDLRHSLALIESLADRISEGRPFVSQRFPVET</sequence>
<evidence type="ECO:0000313" key="2">
    <source>
        <dbReference type="Proteomes" id="UP000199167"/>
    </source>
</evidence>
<dbReference type="AlphaFoldDB" id="A0A1I0PUE0"/>
<dbReference type="EMBL" id="FOIZ01000001">
    <property type="protein sequence ID" value="SEW18047.1"/>
    <property type="molecule type" value="Genomic_DNA"/>
</dbReference>
<organism evidence="1 2">
    <name type="scientific">Cognatiyoonia koreensis</name>
    <dbReference type="NCBI Taxonomy" id="364200"/>
    <lineage>
        <taxon>Bacteria</taxon>
        <taxon>Pseudomonadati</taxon>
        <taxon>Pseudomonadota</taxon>
        <taxon>Alphaproteobacteria</taxon>
        <taxon>Rhodobacterales</taxon>
        <taxon>Paracoccaceae</taxon>
        <taxon>Cognatiyoonia</taxon>
    </lineage>
</organism>
<name>A0A1I0PUE0_9RHOB</name>
<proteinExistence type="predicted"/>
<keyword evidence="2" id="KW-1185">Reference proteome</keyword>
<evidence type="ECO:0000313" key="1">
    <source>
        <dbReference type="EMBL" id="SEW18047.1"/>
    </source>
</evidence>